<dbReference type="SUPFAM" id="SSF50978">
    <property type="entry name" value="WD40 repeat-like"/>
    <property type="match status" value="1"/>
</dbReference>
<organism evidence="6 9">
    <name type="scientific">Cerrena zonata</name>
    <dbReference type="NCBI Taxonomy" id="2478898"/>
    <lineage>
        <taxon>Eukaryota</taxon>
        <taxon>Fungi</taxon>
        <taxon>Dikarya</taxon>
        <taxon>Basidiomycota</taxon>
        <taxon>Agaricomycotina</taxon>
        <taxon>Agaricomycetes</taxon>
        <taxon>Polyporales</taxon>
        <taxon>Cerrenaceae</taxon>
        <taxon>Cerrena</taxon>
    </lineage>
</organism>
<dbReference type="InterPro" id="IPR036322">
    <property type="entry name" value="WD40_repeat_dom_sf"/>
</dbReference>
<dbReference type="PROSITE" id="PS50082">
    <property type="entry name" value="WD_REPEATS_2"/>
    <property type="match status" value="1"/>
</dbReference>
<feature type="repeat" description="WD" evidence="3">
    <location>
        <begin position="20"/>
        <end position="61"/>
    </location>
</feature>
<protein>
    <recommendedName>
        <fullName evidence="10">WD40 repeat-like protein</fullName>
    </recommendedName>
</protein>
<evidence type="ECO:0000313" key="6">
    <source>
        <dbReference type="EMBL" id="KAK7689284.1"/>
    </source>
</evidence>
<keyword evidence="1 3" id="KW-0853">WD repeat</keyword>
<feature type="region of interest" description="Disordered" evidence="4">
    <location>
        <begin position="327"/>
        <end position="349"/>
    </location>
</feature>
<keyword evidence="5" id="KW-1133">Transmembrane helix</keyword>
<keyword evidence="5" id="KW-0472">Membrane</keyword>
<gene>
    <name evidence="6" type="ORF">QCA50_007075</name>
    <name evidence="7" type="ORF">QCA50_007085</name>
    <name evidence="8" type="ORF">QCA50_007111</name>
</gene>
<dbReference type="EMBL" id="JASBNA010000008">
    <property type="protein sequence ID" value="KAK7689294.1"/>
    <property type="molecule type" value="Genomic_DNA"/>
</dbReference>
<evidence type="ECO:0000256" key="1">
    <source>
        <dbReference type="ARBA" id="ARBA00022574"/>
    </source>
</evidence>
<evidence type="ECO:0000256" key="5">
    <source>
        <dbReference type="SAM" id="Phobius"/>
    </source>
</evidence>
<proteinExistence type="predicted"/>
<reference evidence="6 9" key="1">
    <citation type="submission" date="2022-09" db="EMBL/GenBank/DDBJ databases">
        <authorList>
            <person name="Palmer J.M."/>
        </authorList>
    </citation>
    <scope>NUCLEOTIDE SEQUENCE [LARGE SCALE GENOMIC DNA]</scope>
    <source>
        <strain evidence="6 9">DSM 7382</strain>
    </source>
</reference>
<evidence type="ECO:0000256" key="2">
    <source>
        <dbReference type="ARBA" id="ARBA00022737"/>
    </source>
</evidence>
<keyword evidence="9" id="KW-1185">Reference proteome</keyword>
<dbReference type="PROSITE" id="PS00678">
    <property type="entry name" value="WD_REPEATS_1"/>
    <property type="match status" value="1"/>
</dbReference>
<feature type="transmembrane region" description="Helical" evidence="5">
    <location>
        <begin position="355"/>
        <end position="377"/>
    </location>
</feature>
<evidence type="ECO:0000256" key="4">
    <source>
        <dbReference type="SAM" id="MobiDB-lite"/>
    </source>
</evidence>
<keyword evidence="5" id="KW-0812">Transmembrane</keyword>
<dbReference type="EMBL" id="JASBNA010000008">
    <property type="protein sequence ID" value="KAK7689284.1"/>
    <property type="molecule type" value="Genomic_DNA"/>
</dbReference>
<comment type="caution">
    <text evidence="6">The sequence shown here is derived from an EMBL/GenBank/DDBJ whole genome shotgun (WGS) entry which is preliminary data.</text>
</comment>
<dbReference type="AlphaFoldDB" id="A0AAW0GD59"/>
<dbReference type="InterPro" id="IPR019775">
    <property type="entry name" value="WD40_repeat_CS"/>
</dbReference>
<evidence type="ECO:0000313" key="7">
    <source>
        <dbReference type="EMBL" id="KAK7689294.1"/>
    </source>
</evidence>
<dbReference type="PANTHER" id="PTHR44129">
    <property type="entry name" value="WD REPEAT-CONTAINING PROTEIN POP1"/>
    <property type="match status" value="1"/>
</dbReference>
<sequence length="408" mass="44513">MSHPNTRTRGFSQIKPLFSCAGHTGQVTCLAITSKGDILLSGGTDGVVMIWDMTTGEALYALEDVFGGPISALALIEGPADDSQHPAFCYGNAAGHLALCTYVETEDTYCLKSRALGHYHAVEDIKYDPSYGRIGSVSRGSVKFWCVGQNGMLSPTLQSPPEEDFIVRSLCFVSGGEEVLLFYLETHEVACYHLSPWDHRWTKSVDSRIGYAALAPTGKDIYISNLHNGVDRYLLPDLILDRKFHYQIEDNVPLHIATPFDGDLMVVGGDRGIVKVFNTHTGKLVNMISHTKDKSPVQVVATHVLNNHACMIVTASDTIKVWCGTFEEPGRQPKRPQPPVRPSGSGARQHLGRTMVGSLLLSVILTAVGVIVLLCYLDLLRVAEIESTLYHIASPGPALTLARPSRNQ</sequence>
<dbReference type="InterPro" id="IPR001680">
    <property type="entry name" value="WD40_rpt"/>
</dbReference>
<evidence type="ECO:0000313" key="9">
    <source>
        <dbReference type="Proteomes" id="UP001385951"/>
    </source>
</evidence>
<dbReference type="InterPro" id="IPR050349">
    <property type="entry name" value="WD_LIS1/nudF_dynein_reg"/>
</dbReference>
<evidence type="ECO:0008006" key="10">
    <source>
        <dbReference type="Google" id="ProtNLM"/>
    </source>
</evidence>
<dbReference type="PROSITE" id="PS50294">
    <property type="entry name" value="WD_REPEATS_REGION"/>
    <property type="match status" value="1"/>
</dbReference>
<dbReference type="Proteomes" id="UP001385951">
    <property type="component" value="Unassembled WGS sequence"/>
</dbReference>
<evidence type="ECO:0000313" key="8">
    <source>
        <dbReference type="EMBL" id="KAK7689320.1"/>
    </source>
</evidence>
<keyword evidence="2" id="KW-0677">Repeat</keyword>
<evidence type="ECO:0000256" key="3">
    <source>
        <dbReference type="PROSITE-ProRule" id="PRU00221"/>
    </source>
</evidence>
<dbReference type="Gene3D" id="2.130.10.10">
    <property type="entry name" value="YVTN repeat-like/Quinoprotein amine dehydrogenase"/>
    <property type="match status" value="1"/>
</dbReference>
<dbReference type="Pfam" id="PF00400">
    <property type="entry name" value="WD40"/>
    <property type="match status" value="1"/>
</dbReference>
<name>A0AAW0GD59_9APHY</name>
<accession>A0AAW0GD59</accession>
<dbReference type="InterPro" id="IPR015943">
    <property type="entry name" value="WD40/YVTN_repeat-like_dom_sf"/>
</dbReference>
<dbReference type="EMBL" id="JASBNA010000008">
    <property type="protein sequence ID" value="KAK7689320.1"/>
    <property type="molecule type" value="Genomic_DNA"/>
</dbReference>
<dbReference type="SMART" id="SM00320">
    <property type="entry name" value="WD40"/>
    <property type="match status" value="4"/>
</dbReference>